<accession>A0AAU9J6G0</accession>
<evidence type="ECO:0000313" key="1">
    <source>
        <dbReference type="EMBL" id="CAG9321801.1"/>
    </source>
</evidence>
<keyword evidence="2" id="KW-1185">Reference proteome</keyword>
<sequence length="355" mass="40440">MALVSFIDIRFGDPVLCLSMSEQGIAYGSAFGRILYHNFWTGQEIVIAEFSEECIRGIHVARDNIIYSAVGDLYNLVTLMSSNQCTARLAVSNDNDHSVHICHDTQVLMREDVVCLITIPKESLSFINKNTIHITQISSETKRHFEISTLPPFSSPIDFDGNRVLFLSFNSNQTRTLNIIEFKNEKAKLSEITKFKNSFGHISHMKLVNDLIILVQENRHIKILDISTGKIRHDIGSCKADIAALNYLYIKETQDEFHSGPSYDQINIEENLVFSKLVIVTVDVEGSICIWDNEGLIERNYIRDIDELTDEYKNFAYFSMGYPYVVHVRSPHIAFSTDIGIFVIKSAYFDRSKAD</sequence>
<gene>
    <name evidence="1" type="ORF">BSTOLATCC_MIC29710</name>
</gene>
<organism evidence="1 2">
    <name type="scientific">Blepharisma stoltei</name>
    <dbReference type="NCBI Taxonomy" id="1481888"/>
    <lineage>
        <taxon>Eukaryota</taxon>
        <taxon>Sar</taxon>
        <taxon>Alveolata</taxon>
        <taxon>Ciliophora</taxon>
        <taxon>Postciliodesmatophora</taxon>
        <taxon>Heterotrichea</taxon>
        <taxon>Heterotrichida</taxon>
        <taxon>Blepharismidae</taxon>
        <taxon>Blepharisma</taxon>
    </lineage>
</organism>
<dbReference type="SUPFAM" id="SSF50978">
    <property type="entry name" value="WD40 repeat-like"/>
    <property type="match status" value="1"/>
</dbReference>
<dbReference type="InterPro" id="IPR015943">
    <property type="entry name" value="WD40/YVTN_repeat-like_dom_sf"/>
</dbReference>
<dbReference type="AlphaFoldDB" id="A0AAU9J6G0"/>
<evidence type="ECO:0000313" key="2">
    <source>
        <dbReference type="Proteomes" id="UP001162131"/>
    </source>
</evidence>
<dbReference type="Gene3D" id="2.130.10.10">
    <property type="entry name" value="YVTN repeat-like/Quinoprotein amine dehydrogenase"/>
    <property type="match status" value="1"/>
</dbReference>
<comment type="caution">
    <text evidence="1">The sequence shown here is derived from an EMBL/GenBank/DDBJ whole genome shotgun (WGS) entry which is preliminary data.</text>
</comment>
<dbReference type="Proteomes" id="UP001162131">
    <property type="component" value="Unassembled WGS sequence"/>
</dbReference>
<dbReference type="EMBL" id="CAJZBQ010000029">
    <property type="protein sequence ID" value="CAG9321801.1"/>
    <property type="molecule type" value="Genomic_DNA"/>
</dbReference>
<name>A0AAU9J6G0_9CILI</name>
<proteinExistence type="predicted"/>
<reference evidence="1" key="1">
    <citation type="submission" date="2021-09" db="EMBL/GenBank/DDBJ databases">
        <authorList>
            <consortium name="AG Swart"/>
            <person name="Singh M."/>
            <person name="Singh A."/>
            <person name="Seah K."/>
            <person name="Emmerich C."/>
        </authorList>
    </citation>
    <scope>NUCLEOTIDE SEQUENCE</scope>
    <source>
        <strain evidence="1">ATCC30299</strain>
    </source>
</reference>
<dbReference type="InterPro" id="IPR036322">
    <property type="entry name" value="WD40_repeat_dom_sf"/>
</dbReference>
<protein>
    <submittedName>
        <fullName evidence="1">Uncharacterized protein</fullName>
    </submittedName>
</protein>